<dbReference type="InterPro" id="IPR039425">
    <property type="entry name" value="RNA_pol_sigma-70-like"/>
</dbReference>
<evidence type="ECO:0000256" key="3">
    <source>
        <dbReference type="ARBA" id="ARBA00023082"/>
    </source>
</evidence>
<proteinExistence type="inferred from homology"/>
<dbReference type="Gene3D" id="1.10.1740.10">
    <property type="match status" value="1"/>
</dbReference>
<dbReference type="PANTHER" id="PTHR43133">
    <property type="entry name" value="RNA POLYMERASE ECF-TYPE SIGMA FACTO"/>
    <property type="match status" value="1"/>
</dbReference>
<organism evidence="7 8">
    <name type="scientific">Paracerasibacillus soli</name>
    <dbReference type="NCBI Taxonomy" id="480284"/>
    <lineage>
        <taxon>Bacteria</taxon>
        <taxon>Bacillati</taxon>
        <taxon>Bacillota</taxon>
        <taxon>Bacilli</taxon>
        <taxon>Bacillales</taxon>
        <taxon>Bacillaceae</taxon>
        <taxon>Paracerasibacillus</taxon>
    </lineage>
</organism>
<dbReference type="InterPro" id="IPR013249">
    <property type="entry name" value="RNA_pol_sigma70_r4_t2"/>
</dbReference>
<comment type="similarity">
    <text evidence="1">Belongs to the sigma-70 factor family. ECF subfamily.</text>
</comment>
<dbReference type="Pfam" id="PF08281">
    <property type="entry name" value="Sigma70_r4_2"/>
    <property type="match status" value="1"/>
</dbReference>
<keyword evidence="8" id="KW-1185">Reference proteome</keyword>
<keyword evidence="3" id="KW-0731">Sigma factor</keyword>
<accession>A0ABU5CVD7</accession>
<dbReference type="InterPro" id="IPR013324">
    <property type="entry name" value="RNA_pol_sigma_r3/r4-like"/>
</dbReference>
<dbReference type="CDD" id="cd06171">
    <property type="entry name" value="Sigma70_r4"/>
    <property type="match status" value="1"/>
</dbReference>
<protein>
    <submittedName>
        <fullName evidence="7">Sigma-70 family RNA polymerase sigma factor</fullName>
    </submittedName>
</protein>
<dbReference type="InterPro" id="IPR014284">
    <property type="entry name" value="RNA_pol_sigma-70_dom"/>
</dbReference>
<sequence>MQLMNVYGDYLLRTAVLLVNDHQTAEELVQDTFIIAFEKINQLEDVTKMKGWLTAIIINACRAKMRKWSWKNIFPRMDIVNHAEKGDSTDDPEEIVLQLFQHQHLSELIQQLDYKYREVITLFYFNDMKINDISKQIKINENTVKSRLTRGRVLLKALLEKGEVNYERTEQKNKQTAP</sequence>
<dbReference type="InterPro" id="IPR007627">
    <property type="entry name" value="RNA_pol_sigma70_r2"/>
</dbReference>
<dbReference type="SUPFAM" id="SSF88659">
    <property type="entry name" value="Sigma3 and sigma4 domains of RNA polymerase sigma factors"/>
    <property type="match status" value="1"/>
</dbReference>
<keyword evidence="2" id="KW-0805">Transcription regulation</keyword>
<dbReference type="Proteomes" id="UP001275315">
    <property type="component" value="Unassembled WGS sequence"/>
</dbReference>
<name>A0ABU5CVD7_9BACI</name>
<dbReference type="PANTHER" id="PTHR43133:SF51">
    <property type="entry name" value="RNA POLYMERASE SIGMA FACTOR"/>
    <property type="match status" value="1"/>
</dbReference>
<evidence type="ECO:0000256" key="4">
    <source>
        <dbReference type="ARBA" id="ARBA00023163"/>
    </source>
</evidence>
<gene>
    <name evidence="7" type="ORF">RWD45_19195</name>
</gene>
<dbReference type="EMBL" id="JAWDIQ010000003">
    <property type="protein sequence ID" value="MDY0410281.1"/>
    <property type="molecule type" value="Genomic_DNA"/>
</dbReference>
<evidence type="ECO:0000256" key="2">
    <source>
        <dbReference type="ARBA" id="ARBA00023015"/>
    </source>
</evidence>
<evidence type="ECO:0000256" key="1">
    <source>
        <dbReference type="ARBA" id="ARBA00010641"/>
    </source>
</evidence>
<feature type="domain" description="RNA polymerase sigma-70 region 2" evidence="5">
    <location>
        <begin position="6"/>
        <end position="69"/>
    </location>
</feature>
<feature type="domain" description="RNA polymerase sigma factor 70 region 4 type 2" evidence="6">
    <location>
        <begin position="105"/>
        <end position="153"/>
    </location>
</feature>
<dbReference type="SUPFAM" id="SSF88946">
    <property type="entry name" value="Sigma2 domain of RNA polymerase sigma factors"/>
    <property type="match status" value="1"/>
</dbReference>
<dbReference type="InterPro" id="IPR036388">
    <property type="entry name" value="WH-like_DNA-bd_sf"/>
</dbReference>
<evidence type="ECO:0000313" key="7">
    <source>
        <dbReference type="EMBL" id="MDY0410281.1"/>
    </source>
</evidence>
<reference evidence="7 8" key="1">
    <citation type="submission" date="2023-10" db="EMBL/GenBank/DDBJ databases">
        <title>Virgibacillus soli CC-YMP-6 genome.</title>
        <authorList>
            <person name="Miliotis G."/>
            <person name="Sengupta P."/>
            <person name="Hameed A."/>
            <person name="Chuvochina M."/>
            <person name="Mcdonagh F."/>
            <person name="Simpson A.C."/>
            <person name="Singh N.K."/>
            <person name="Rekha P.D."/>
            <person name="Raman K."/>
            <person name="Hugenholtz P."/>
            <person name="Venkateswaran K."/>
        </authorList>
    </citation>
    <scope>NUCLEOTIDE SEQUENCE [LARGE SCALE GENOMIC DNA]</scope>
    <source>
        <strain evidence="7 8">CC-YMP-6</strain>
    </source>
</reference>
<evidence type="ECO:0000259" key="6">
    <source>
        <dbReference type="Pfam" id="PF08281"/>
    </source>
</evidence>
<keyword evidence="4" id="KW-0804">Transcription</keyword>
<dbReference type="Gene3D" id="1.10.10.10">
    <property type="entry name" value="Winged helix-like DNA-binding domain superfamily/Winged helix DNA-binding domain"/>
    <property type="match status" value="1"/>
</dbReference>
<dbReference type="InterPro" id="IPR013325">
    <property type="entry name" value="RNA_pol_sigma_r2"/>
</dbReference>
<dbReference type="NCBIfam" id="TIGR02937">
    <property type="entry name" value="sigma70-ECF"/>
    <property type="match status" value="1"/>
</dbReference>
<evidence type="ECO:0000259" key="5">
    <source>
        <dbReference type="Pfam" id="PF04542"/>
    </source>
</evidence>
<dbReference type="Pfam" id="PF04542">
    <property type="entry name" value="Sigma70_r2"/>
    <property type="match status" value="1"/>
</dbReference>
<comment type="caution">
    <text evidence="7">The sequence shown here is derived from an EMBL/GenBank/DDBJ whole genome shotgun (WGS) entry which is preliminary data.</text>
</comment>
<evidence type="ECO:0000313" key="8">
    <source>
        <dbReference type="Proteomes" id="UP001275315"/>
    </source>
</evidence>